<proteinExistence type="predicted"/>
<sequence>MEKVGEIVSEYYVECYDKARGEWEVVYKGNSWVSANVFAGFYVREGKPTRMVKLNSVGE</sequence>
<organism evidence="1">
    <name type="scientific">candidate division CPR3 bacterium</name>
    <dbReference type="NCBI Taxonomy" id="2268181"/>
    <lineage>
        <taxon>Bacteria</taxon>
        <taxon>Bacteria division CPR3</taxon>
    </lineage>
</organism>
<comment type="caution">
    <text evidence="1">The sequence shown here is derived from an EMBL/GenBank/DDBJ whole genome shotgun (WGS) entry which is preliminary data.</text>
</comment>
<protein>
    <submittedName>
        <fullName evidence="1">Uncharacterized protein</fullName>
    </submittedName>
</protein>
<dbReference type="EMBL" id="DTGG01000024">
    <property type="protein sequence ID" value="HFZ08673.1"/>
    <property type="molecule type" value="Genomic_DNA"/>
</dbReference>
<dbReference type="AlphaFoldDB" id="A0A7V3J9I6"/>
<accession>A0A7V3J9I6</accession>
<name>A0A7V3J9I6_UNCC3</name>
<reference evidence="1" key="1">
    <citation type="journal article" date="2020" name="mSystems">
        <title>Genome- and Community-Level Interaction Insights into Carbon Utilization and Element Cycling Functions of Hydrothermarchaeota in Hydrothermal Sediment.</title>
        <authorList>
            <person name="Zhou Z."/>
            <person name="Liu Y."/>
            <person name="Xu W."/>
            <person name="Pan J."/>
            <person name="Luo Z.H."/>
            <person name="Li M."/>
        </authorList>
    </citation>
    <scope>NUCLEOTIDE SEQUENCE [LARGE SCALE GENOMIC DNA]</scope>
    <source>
        <strain evidence="1">SpSt-757</strain>
    </source>
</reference>
<gene>
    <name evidence="1" type="ORF">ENV41_00865</name>
</gene>
<evidence type="ECO:0000313" key="1">
    <source>
        <dbReference type="EMBL" id="HFZ08673.1"/>
    </source>
</evidence>